<dbReference type="EMBL" id="JAPDRL010000170">
    <property type="protein sequence ID" value="KAJ9655451.1"/>
    <property type="molecule type" value="Genomic_DNA"/>
</dbReference>
<feature type="non-terminal residue" evidence="3">
    <location>
        <position position="559"/>
    </location>
</feature>
<protein>
    <recommendedName>
        <fullName evidence="2">Myb-like domain-containing protein</fullName>
    </recommendedName>
</protein>
<feature type="compositionally biased region" description="Basic residues" evidence="1">
    <location>
        <begin position="364"/>
        <end position="373"/>
    </location>
</feature>
<evidence type="ECO:0000256" key="1">
    <source>
        <dbReference type="SAM" id="MobiDB-lite"/>
    </source>
</evidence>
<feature type="region of interest" description="Disordered" evidence="1">
    <location>
        <begin position="494"/>
        <end position="513"/>
    </location>
</feature>
<accession>A0ABQ9NG56</accession>
<dbReference type="PROSITE" id="PS50090">
    <property type="entry name" value="MYB_LIKE"/>
    <property type="match status" value="1"/>
</dbReference>
<feature type="domain" description="Myb-like" evidence="2">
    <location>
        <begin position="507"/>
        <end position="555"/>
    </location>
</feature>
<feature type="compositionally biased region" description="Polar residues" evidence="1">
    <location>
        <begin position="242"/>
        <end position="254"/>
    </location>
</feature>
<feature type="region of interest" description="Disordered" evidence="1">
    <location>
        <begin position="63"/>
        <end position="389"/>
    </location>
</feature>
<name>A0ABQ9NG56_9PEZI</name>
<feature type="compositionally biased region" description="Low complexity" evidence="1">
    <location>
        <begin position="323"/>
        <end position="338"/>
    </location>
</feature>
<proteinExistence type="predicted"/>
<comment type="caution">
    <text evidence="3">The sequence shown here is derived from an EMBL/GenBank/DDBJ whole genome shotgun (WGS) entry which is preliminary data.</text>
</comment>
<dbReference type="InterPro" id="IPR001005">
    <property type="entry name" value="SANT/Myb"/>
</dbReference>
<dbReference type="CDD" id="cd00167">
    <property type="entry name" value="SANT"/>
    <property type="match status" value="1"/>
</dbReference>
<evidence type="ECO:0000259" key="2">
    <source>
        <dbReference type="PROSITE" id="PS50090"/>
    </source>
</evidence>
<feature type="compositionally biased region" description="Basic and acidic residues" evidence="1">
    <location>
        <begin position="295"/>
        <end position="305"/>
    </location>
</feature>
<reference evidence="3" key="1">
    <citation type="submission" date="2022-10" db="EMBL/GenBank/DDBJ databases">
        <title>Culturing micro-colonial fungi from biological soil crusts in the Mojave desert and describing Neophaeococcomyces mojavensis, and introducing the new genera and species Taxawa tesnikishii.</title>
        <authorList>
            <person name="Kurbessoian T."/>
            <person name="Stajich J.E."/>
        </authorList>
    </citation>
    <scope>NUCLEOTIDE SEQUENCE</scope>
    <source>
        <strain evidence="3">TK_1</strain>
    </source>
</reference>
<feature type="compositionally biased region" description="Basic and acidic residues" evidence="1">
    <location>
        <begin position="258"/>
        <end position="278"/>
    </location>
</feature>
<dbReference type="Proteomes" id="UP001172684">
    <property type="component" value="Unassembled WGS sequence"/>
</dbReference>
<feature type="compositionally biased region" description="Basic and acidic residues" evidence="1">
    <location>
        <begin position="94"/>
        <end position="119"/>
    </location>
</feature>
<feature type="compositionally biased region" description="Low complexity" evidence="1">
    <location>
        <begin position="374"/>
        <end position="389"/>
    </location>
</feature>
<feature type="region of interest" description="Disordered" evidence="1">
    <location>
        <begin position="26"/>
        <end position="47"/>
    </location>
</feature>
<evidence type="ECO:0000313" key="3">
    <source>
        <dbReference type="EMBL" id="KAJ9655451.1"/>
    </source>
</evidence>
<gene>
    <name evidence="3" type="ORF">H2201_008803</name>
</gene>
<organism evidence="3 4">
    <name type="scientific">Coniosporium apollinis</name>
    <dbReference type="NCBI Taxonomy" id="61459"/>
    <lineage>
        <taxon>Eukaryota</taxon>
        <taxon>Fungi</taxon>
        <taxon>Dikarya</taxon>
        <taxon>Ascomycota</taxon>
        <taxon>Pezizomycotina</taxon>
        <taxon>Dothideomycetes</taxon>
        <taxon>Dothideomycetes incertae sedis</taxon>
        <taxon>Coniosporium</taxon>
    </lineage>
</organism>
<keyword evidence="4" id="KW-1185">Reference proteome</keyword>
<sequence>MCLDENPLTIEDDKADPNLNIEIDAAGDRTESFESGAEAPESEDELPPLENFIIRYPTVVARSNGDEPEIPTEGPEVATTLQPERRLQPCVEPSPEHDALEGRETRDLADPTTVDHPDPIEENVNDDPAGGVQSRTIREERLQSVTARDLNEPDDSPFELQDFVNPSLGNYTSSPPAELRPPPPSVHDRLSLELDFGFSDIGGNGNDNIGEDDGQAESTVLRDKSSPPRPGFYRGSELPTDNGENGSRSPNVNNLGDGHAKDDDVGIDEDRGGNRPDAHCPALVAAAQPSCFDHLSPKHQDRAADLADDVTTQPNDKDEQAKLSSSAPASLPTTGAATRSTRKRGYSKSALVEAEAEASLTPPKPRRRGRPRTRGTLASRPSAPLPSSLPALAAPAQIELDEFNEAAAEAQPAITDIKLHELSGDMKGVGFVAACIQDDRPLPPLSPAQLSTLLKDFIGGAITFFDLTTRQLTPYLTFLTCFIVQRRGVEHYAGDDDGNSEGDARPSQSAKHRLWSEEEEKCLLAWRQDGKEWDWIAGKLRRSVGAVYLRWYTKLRSGA</sequence>
<evidence type="ECO:0000313" key="4">
    <source>
        <dbReference type="Proteomes" id="UP001172684"/>
    </source>
</evidence>